<proteinExistence type="predicted"/>
<dbReference type="Gene3D" id="3.40.50.300">
    <property type="entry name" value="P-loop containing nucleotide triphosphate hydrolases"/>
    <property type="match status" value="2"/>
</dbReference>
<dbReference type="GO" id="GO:0016887">
    <property type="term" value="F:ATP hydrolysis activity"/>
    <property type="evidence" value="ECO:0007669"/>
    <property type="project" value="InterPro"/>
</dbReference>
<keyword evidence="1" id="KW-0677">Repeat</keyword>
<dbReference type="GO" id="GO:0005737">
    <property type="term" value="C:cytoplasm"/>
    <property type="evidence" value="ECO:0007669"/>
    <property type="project" value="TreeGrafter"/>
</dbReference>
<dbReference type="Pfam" id="PF17862">
    <property type="entry name" value="AAA_lid_3"/>
    <property type="match status" value="2"/>
</dbReference>
<dbReference type="InterPro" id="IPR003593">
    <property type="entry name" value="AAA+_ATPase"/>
</dbReference>
<dbReference type="KEGG" id="mgl:MGL_2840"/>
<dbReference type="SUPFAM" id="SSF52540">
    <property type="entry name" value="P-loop containing nucleoside triphosphate hydrolases"/>
    <property type="match status" value="2"/>
</dbReference>
<dbReference type="InterPro" id="IPR003959">
    <property type="entry name" value="ATPase_AAA_core"/>
</dbReference>
<keyword evidence="2" id="KW-0547">Nucleotide-binding</keyword>
<organism evidence="6 7">
    <name type="scientific">Malassezia globosa (strain ATCC MYA-4612 / CBS 7966)</name>
    <name type="common">Dandruff-associated fungus</name>
    <dbReference type="NCBI Taxonomy" id="425265"/>
    <lineage>
        <taxon>Eukaryota</taxon>
        <taxon>Fungi</taxon>
        <taxon>Dikarya</taxon>
        <taxon>Basidiomycota</taxon>
        <taxon>Ustilaginomycotina</taxon>
        <taxon>Malasseziomycetes</taxon>
        <taxon>Malasseziales</taxon>
        <taxon>Malasseziaceae</taxon>
        <taxon>Malassezia</taxon>
    </lineage>
</organism>
<dbReference type="Gene3D" id="1.10.8.60">
    <property type="match status" value="2"/>
</dbReference>
<dbReference type="InterPro" id="IPR027417">
    <property type="entry name" value="P-loop_NTPase"/>
</dbReference>
<dbReference type="GeneID" id="5854161"/>
<keyword evidence="7" id="KW-1185">Reference proteome</keyword>
<dbReference type="Proteomes" id="UP000008837">
    <property type="component" value="Unassembled WGS sequence"/>
</dbReference>
<evidence type="ECO:0000259" key="5">
    <source>
        <dbReference type="SMART" id="SM00382"/>
    </source>
</evidence>
<gene>
    <name evidence="6" type="ORF">MGL_2840</name>
</gene>
<feature type="region of interest" description="Disordered" evidence="4">
    <location>
        <begin position="1"/>
        <end position="26"/>
    </location>
</feature>
<feature type="domain" description="AAA+ ATPase" evidence="5">
    <location>
        <begin position="526"/>
        <end position="663"/>
    </location>
</feature>
<dbReference type="SMART" id="SM00382">
    <property type="entry name" value="AAA"/>
    <property type="match status" value="2"/>
</dbReference>
<dbReference type="PANTHER" id="PTHR23077">
    <property type="entry name" value="AAA-FAMILY ATPASE"/>
    <property type="match status" value="1"/>
</dbReference>
<dbReference type="OrthoDB" id="27435at2759"/>
<dbReference type="STRING" id="425265.A8Q613"/>
<accession>A8Q613</accession>
<name>A8Q613_MALGO</name>
<comment type="caution">
    <text evidence="6">The sequence shown here is derived from an EMBL/GenBank/DDBJ whole genome shotgun (WGS) entry which is preliminary data.</text>
</comment>
<dbReference type="CDD" id="cd19511">
    <property type="entry name" value="RecA-like_CDC48_r2-like"/>
    <property type="match status" value="1"/>
</dbReference>
<dbReference type="InterPro" id="IPR003960">
    <property type="entry name" value="ATPase_AAA_CS"/>
</dbReference>
<evidence type="ECO:0000256" key="4">
    <source>
        <dbReference type="SAM" id="MobiDB-lite"/>
    </source>
</evidence>
<evidence type="ECO:0000313" key="6">
    <source>
        <dbReference type="EMBL" id="EDP42640.1"/>
    </source>
</evidence>
<dbReference type="InterPro" id="IPR050168">
    <property type="entry name" value="AAA_ATPase_domain"/>
</dbReference>
<dbReference type="RefSeq" id="XP_001729854.1">
    <property type="nucleotide sequence ID" value="XM_001729802.1"/>
</dbReference>
<dbReference type="FunFam" id="3.40.50.300:FF:000018">
    <property type="entry name" value="Cell division control 48"/>
    <property type="match status" value="1"/>
</dbReference>
<dbReference type="EMBL" id="AAYY01000010">
    <property type="protein sequence ID" value="EDP42640.1"/>
    <property type="molecule type" value="Genomic_DNA"/>
</dbReference>
<dbReference type="OMA" id="YYYFGKK"/>
<keyword evidence="3" id="KW-0067">ATP-binding</keyword>
<reference evidence="6 7" key="1">
    <citation type="journal article" date="2007" name="Proc. Natl. Acad. Sci. U.S.A.">
        <title>Dandruff-associated Malassezia genomes reveal convergent and divergent virulence traits shared with plant and human fungal pathogens.</title>
        <authorList>
            <person name="Xu J."/>
            <person name="Saunders C.W."/>
            <person name="Hu P."/>
            <person name="Grant R.A."/>
            <person name="Boekhout T."/>
            <person name="Kuramae E.E."/>
            <person name="Kronstad J.W."/>
            <person name="Deangelis Y.M."/>
            <person name="Reeder N.L."/>
            <person name="Johnstone K.R."/>
            <person name="Leland M."/>
            <person name="Fieno A.M."/>
            <person name="Begley W.M."/>
            <person name="Sun Y."/>
            <person name="Lacey M.P."/>
            <person name="Chaudhary T."/>
            <person name="Keough T."/>
            <person name="Chu L."/>
            <person name="Sears R."/>
            <person name="Yuan B."/>
            <person name="Dawson T.L.Jr."/>
        </authorList>
    </citation>
    <scope>NUCLEOTIDE SEQUENCE [LARGE SCALE GENOMIC DNA]</scope>
    <source>
        <strain evidence="7">ATCC MYA-4612 / CBS 7966</strain>
    </source>
</reference>
<dbReference type="Pfam" id="PF00004">
    <property type="entry name" value="AAA"/>
    <property type="match status" value="2"/>
</dbReference>
<dbReference type="FunCoup" id="A8Q613">
    <property type="interactions" value="325"/>
</dbReference>
<dbReference type="VEuPathDB" id="FungiDB:MGL_2840"/>
<feature type="domain" description="AAA+ ATPase" evidence="5">
    <location>
        <begin position="242"/>
        <end position="384"/>
    </location>
</feature>
<sequence length="758" mass="81836">MSAAKELPSSSAPGSRATEELEVSIRPTSSSVAADTRVLVRADALKRSGIPTGAYVVVLQAQTRKSLCAGTVWPDFDEENSRGASLCPLLVDASEARGRVIVQAVHAAPAMARIGIRLESELEPPMHMELVRALLLHTLVDAGAVLLGSVLRMSLLGQTFLAHVMDPSQGASTSGQVVIVTRDTKIELEIRPETADTYPDALVDASAYQALGGLDAQIATIRTLVELPLTQPHLFEQYGLTPPRGVLLYGPPGTGKTSLARTVALSLQAHVQTINGPELSSVYHGETESKLRSIFENAASHKRSIIILDEIDALAPRRDASAAVHAEGAGEVERRVVATLLTLLDGMASTHVVVIAATNRPSAIDPALRRPGRLDREIEIGVPDAPARQAILQVLLRRVPHSLRDEDVANLAARTHGYVGADLAALVREAGMLTITRRIHKPVHESLASLSLSHDAEKVAMPDFHAAQNIVRPSAMREVFVETPKVTWDSIADDENDSLSIKRQIQECVEWPLTHAASFARLGIDPPRGALLYGPPGCSKTLTAKALARESGLNFLAVRGPELVSKYVGDSERAIREVFRRARTAAPSIVFFDELDAISGIRGTDTSAGSSDRMVASLLTEMDGIDAESHVVVVAATNRPDCIDPALLRPGRIDRLLYVGPPSTTVRERILQMRTRRMPIDEGVDLQAIAELAAGCSGAEVVAICQEAGLRAMKEDVACTKIAHRHFEEAARTMQRRITPAMLLHYEQWRHRMLSTVS</sequence>
<dbReference type="PANTHER" id="PTHR23077:SF27">
    <property type="entry name" value="ATPASE FAMILY GENE 2 PROTEIN HOMOLOG A"/>
    <property type="match status" value="1"/>
</dbReference>
<protein>
    <recommendedName>
        <fullName evidence="5">AAA+ ATPase domain-containing protein</fullName>
    </recommendedName>
</protein>
<dbReference type="InterPro" id="IPR041569">
    <property type="entry name" value="AAA_lid_3"/>
</dbReference>
<dbReference type="CDD" id="cd19503">
    <property type="entry name" value="RecA-like_CDC48_NLV2_r1-like"/>
    <property type="match status" value="1"/>
</dbReference>
<dbReference type="FunFam" id="3.40.50.300:FF:001985">
    <property type="entry name" value="Chromosome 9, whole genome shotgun sequence"/>
    <property type="match status" value="1"/>
</dbReference>
<evidence type="ECO:0000313" key="7">
    <source>
        <dbReference type="Proteomes" id="UP000008837"/>
    </source>
</evidence>
<dbReference type="GO" id="GO:0005524">
    <property type="term" value="F:ATP binding"/>
    <property type="evidence" value="ECO:0007669"/>
    <property type="project" value="UniProtKB-KW"/>
</dbReference>
<dbReference type="AlphaFoldDB" id="A8Q613"/>
<evidence type="ECO:0000256" key="3">
    <source>
        <dbReference type="ARBA" id="ARBA00022840"/>
    </source>
</evidence>
<evidence type="ECO:0000256" key="2">
    <source>
        <dbReference type="ARBA" id="ARBA00022741"/>
    </source>
</evidence>
<dbReference type="PROSITE" id="PS00674">
    <property type="entry name" value="AAA"/>
    <property type="match status" value="2"/>
</dbReference>
<evidence type="ECO:0000256" key="1">
    <source>
        <dbReference type="ARBA" id="ARBA00022737"/>
    </source>
</evidence>
<dbReference type="InParanoid" id="A8Q613"/>